<dbReference type="InterPro" id="IPR038071">
    <property type="entry name" value="UROD/MetE-like_sf"/>
</dbReference>
<accession>A0ABP9FGW5</accession>
<organism evidence="2 3">
    <name type="scientific">Tessaracoccus lubricantis</name>
    <dbReference type="NCBI Taxonomy" id="545543"/>
    <lineage>
        <taxon>Bacteria</taxon>
        <taxon>Bacillati</taxon>
        <taxon>Actinomycetota</taxon>
        <taxon>Actinomycetes</taxon>
        <taxon>Propionibacteriales</taxon>
        <taxon>Propionibacteriaceae</taxon>
        <taxon>Tessaracoccus</taxon>
    </lineage>
</organism>
<evidence type="ECO:0000313" key="3">
    <source>
        <dbReference type="Proteomes" id="UP001501521"/>
    </source>
</evidence>
<dbReference type="Proteomes" id="UP001501521">
    <property type="component" value="Unassembled WGS sequence"/>
</dbReference>
<comment type="caution">
    <text evidence="2">The sequence shown here is derived from an EMBL/GenBank/DDBJ whole genome shotgun (WGS) entry which is preliminary data.</text>
</comment>
<proteinExistence type="predicted"/>
<dbReference type="RefSeq" id="WP_345582009.1">
    <property type="nucleotide sequence ID" value="NZ_BAABLV010000027.1"/>
</dbReference>
<dbReference type="Pfam" id="PF01717">
    <property type="entry name" value="Meth_synt_2"/>
    <property type="match status" value="1"/>
</dbReference>
<sequence>MRVTAAGSLPGADFRGALTAMAEALPDLLPLPELPARGVASAMVGRALGLVEGLAFDLQPAGWRLTQHSEAEHRRARAQWRHDLDDAEELLQGFEGALKVAVAGPWTLAASVERPAGDRLLADHGARREVAQALAEGIAGLRAELARRLPGATVVLQVDEPALLAVVAGEIPTASGFGKHRGVDAAEAVEALRPISDGALLHNCAPGPWLDLARRAGFDGVAVDSRLADLDELAQWADERRTLVLGVVDTSSARRQGVDELVREALRVLRTIQAEAGDHLVLGTACGMAGWRQDDVVPQLEALSRAASHVEEELARG</sequence>
<dbReference type="InterPro" id="IPR002629">
    <property type="entry name" value="Met_Synth_C/arc"/>
</dbReference>
<evidence type="ECO:0000313" key="2">
    <source>
        <dbReference type="EMBL" id="GAA4899895.1"/>
    </source>
</evidence>
<dbReference type="SUPFAM" id="SSF51726">
    <property type="entry name" value="UROD/MetE-like"/>
    <property type="match status" value="1"/>
</dbReference>
<dbReference type="EMBL" id="BAABLV010000027">
    <property type="protein sequence ID" value="GAA4899895.1"/>
    <property type="molecule type" value="Genomic_DNA"/>
</dbReference>
<protein>
    <submittedName>
        <fullName evidence="2">Methionine synthase</fullName>
    </submittedName>
</protein>
<gene>
    <name evidence="2" type="ORF">GCM10025789_17770</name>
</gene>
<reference evidence="3" key="1">
    <citation type="journal article" date="2019" name="Int. J. Syst. Evol. Microbiol.">
        <title>The Global Catalogue of Microorganisms (GCM) 10K type strain sequencing project: providing services to taxonomists for standard genome sequencing and annotation.</title>
        <authorList>
            <consortium name="The Broad Institute Genomics Platform"/>
            <consortium name="The Broad Institute Genome Sequencing Center for Infectious Disease"/>
            <person name="Wu L."/>
            <person name="Ma J."/>
        </authorList>
    </citation>
    <scope>NUCLEOTIDE SEQUENCE [LARGE SCALE GENOMIC DNA]</scope>
    <source>
        <strain evidence="3">JCM 19125</strain>
    </source>
</reference>
<keyword evidence="3" id="KW-1185">Reference proteome</keyword>
<name>A0ABP9FGW5_9ACTN</name>
<feature type="domain" description="Cobalamin-independent methionine synthase MetE C-terminal/archaeal" evidence="1">
    <location>
        <begin position="129"/>
        <end position="308"/>
    </location>
</feature>
<evidence type="ECO:0000259" key="1">
    <source>
        <dbReference type="Pfam" id="PF01717"/>
    </source>
</evidence>
<dbReference type="Gene3D" id="3.20.20.210">
    <property type="match status" value="1"/>
</dbReference>